<reference evidence="1" key="1">
    <citation type="submission" date="2022-10" db="EMBL/GenBank/DDBJ databases">
        <title>Tapping the CABI collections for fungal endophytes: first genome assemblies for Collariella, Neodidymelliopsis, Ascochyta clinopodiicola, Didymella pomorum, Didymosphaeria variabile, Neocosmospora piperis and Neocucurbitaria cava.</title>
        <authorList>
            <person name="Hill R."/>
        </authorList>
    </citation>
    <scope>NUCLEOTIDE SEQUENCE</scope>
    <source>
        <strain evidence="1">IMI 366586</strain>
    </source>
</reference>
<proteinExistence type="predicted"/>
<evidence type="ECO:0000313" key="1">
    <source>
        <dbReference type="EMBL" id="KAJ4327421.1"/>
    </source>
</evidence>
<keyword evidence="2" id="KW-1185">Reference proteome</keyword>
<comment type="caution">
    <text evidence="1">The sequence shown here is derived from an EMBL/GenBank/DDBJ whole genome shotgun (WGS) entry which is preliminary data.</text>
</comment>
<name>A0A9W9BSD9_9HYPO</name>
<protein>
    <submittedName>
        <fullName evidence="1">Uncharacterized protein</fullName>
    </submittedName>
</protein>
<dbReference type="AlphaFoldDB" id="A0A9W9BSD9"/>
<accession>A0A9W9BSD9</accession>
<organism evidence="1 2">
    <name type="scientific">Fusarium piperis</name>
    <dbReference type="NCBI Taxonomy" id="1435070"/>
    <lineage>
        <taxon>Eukaryota</taxon>
        <taxon>Fungi</taxon>
        <taxon>Dikarya</taxon>
        <taxon>Ascomycota</taxon>
        <taxon>Pezizomycotina</taxon>
        <taxon>Sordariomycetes</taxon>
        <taxon>Hypocreomycetidae</taxon>
        <taxon>Hypocreales</taxon>
        <taxon>Nectriaceae</taxon>
        <taxon>Fusarium</taxon>
        <taxon>Fusarium solani species complex</taxon>
    </lineage>
</organism>
<dbReference type="OrthoDB" id="4367324at2759"/>
<gene>
    <name evidence="1" type="ORF">N0V84_002193</name>
</gene>
<evidence type="ECO:0000313" key="2">
    <source>
        <dbReference type="Proteomes" id="UP001140502"/>
    </source>
</evidence>
<dbReference type="EMBL" id="JAPEUR010000025">
    <property type="protein sequence ID" value="KAJ4327421.1"/>
    <property type="molecule type" value="Genomic_DNA"/>
</dbReference>
<sequence>MAFSIFAIIHSMISPWATPFQTLQAILTQANLPIRDESKPPKNMPLDRTAAHTSSFEVSNWTEFNFETLMEAYGDILSEQVQAMSHAPTGLPSIRRLADLKTVGQTYLFPTLQYTLDAGARHIGIRLGHHLPRFEFLPSQPLGGLRPAFTLSSDSQDILVVSCVQFAKQWNSSDLLDTSGSAKHPIGRLVTYCKAAGTRYGFVLTSSEVVVVRVSMVASSRNFHVEWQAIPWGASGEQTLTVNLGLWFLAMMSLNGDHRRLCCLTELVPLNVWSRSVDSDGRIVYQHHLSMRKRFDLPAGGVYAEA</sequence>
<dbReference type="Proteomes" id="UP001140502">
    <property type="component" value="Unassembled WGS sequence"/>
</dbReference>